<comment type="caution">
    <text evidence="2">The sequence shown here is derived from an EMBL/GenBank/DDBJ whole genome shotgun (WGS) entry which is preliminary data.</text>
</comment>
<keyword evidence="3" id="KW-1185">Reference proteome</keyword>
<dbReference type="OrthoDB" id="7068662at2"/>
<reference evidence="2 3" key="1">
    <citation type="submission" date="2018-10" db="EMBL/GenBank/DDBJ databases">
        <title>Genomic Encyclopedia of Type Strains, Phase IV (KMG-IV): sequencing the most valuable type-strain genomes for metagenomic binning, comparative biology and taxonomic classification.</title>
        <authorList>
            <person name="Goeker M."/>
        </authorList>
    </citation>
    <scope>NUCLEOTIDE SEQUENCE [LARGE SCALE GENOMIC DNA]</scope>
    <source>
        <strain evidence="2 3">DSM 22228</strain>
    </source>
</reference>
<dbReference type="RefSeq" id="WP_121144260.1">
    <property type="nucleotide sequence ID" value="NZ_RBWY01000001.1"/>
</dbReference>
<evidence type="ECO:0000256" key="1">
    <source>
        <dbReference type="SAM" id="SignalP"/>
    </source>
</evidence>
<accession>A0A495RIJ3</accession>
<organism evidence="2 3">
    <name type="scientific">Orbus hercynius</name>
    <dbReference type="NCBI Taxonomy" id="593135"/>
    <lineage>
        <taxon>Bacteria</taxon>
        <taxon>Pseudomonadati</taxon>
        <taxon>Pseudomonadota</taxon>
        <taxon>Gammaproteobacteria</taxon>
        <taxon>Orbales</taxon>
        <taxon>Orbaceae</taxon>
        <taxon>Orbus</taxon>
    </lineage>
</organism>
<keyword evidence="1" id="KW-0732">Signal</keyword>
<dbReference type="Proteomes" id="UP000278542">
    <property type="component" value="Unassembled WGS sequence"/>
</dbReference>
<evidence type="ECO:0000313" key="3">
    <source>
        <dbReference type="Proteomes" id="UP000278542"/>
    </source>
</evidence>
<dbReference type="PROSITE" id="PS51257">
    <property type="entry name" value="PROKAR_LIPOPROTEIN"/>
    <property type="match status" value="1"/>
</dbReference>
<dbReference type="AlphaFoldDB" id="A0A495RIJ3"/>
<sequence length="68" mass="7551">MKNIIMLVSLITTTFALVACGGPKQDPQDVRWSKPQRVLEGCDGAMSNSQQCQKNPNAQQMMIQIDKN</sequence>
<name>A0A495RIJ3_9GAMM</name>
<gene>
    <name evidence="2" type="ORF">DES39_0587</name>
</gene>
<feature type="signal peptide" evidence="1">
    <location>
        <begin position="1"/>
        <end position="18"/>
    </location>
</feature>
<feature type="chain" id="PRO_5019761788" evidence="1">
    <location>
        <begin position="19"/>
        <end position="68"/>
    </location>
</feature>
<proteinExistence type="predicted"/>
<dbReference type="EMBL" id="RBWY01000001">
    <property type="protein sequence ID" value="RKS87363.1"/>
    <property type="molecule type" value="Genomic_DNA"/>
</dbReference>
<evidence type="ECO:0000313" key="2">
    <source>
        <dbReference type="EMBL" id="RKS87363.1"/>
    </source>
</evidence>
<protein>
    <submittedName>
        <fullName evidence="2">Uncharacterized protein</fullName>
    </submittedName>
</protein>